<dbReference type="InterPro" id="IPR000551">
    <property type="entry name" value="MerR-type_HTH_dom"/>
</dbReference>
<reference evidence="7" key="1">
    <citation type="journal article" date="2019" name="Int. J. Syst. Evol. Microbiol.">
        <title>The Global Catalogue of Microorganisms (GCM) 10K type strain sequencing project: providing services to taxonomists for standard genome sequencing and annotation.</title>
        <authorList>
            <consortium name="The Broad Institute Genomics Platform"/>
            <consortium name="The Broad Institute Genome Sequencing Center for Infectious Disease"/>
            <person name="Wu L."/>
            <person name="Ma J."/>
        </authorList>
    </citation>
    <scope>NUCLEOTIDE SEQUENCE [LARGE SCALE GENOMIC DNA]</scope>
    <source>
        <strain evidence="7">CCUG 57263</strain>
    </source>
</reference>
<dbReference type="Pfam" id="PF13411">
    <property type="entry name" value="MerR_1"/>
    <property type="match status" value="1"/>
</dbReference>
<dbReference type="RefSeq" id="WP_379289533.1">
    <property type="nucleotide sequence ID" value="NZ_JBHTIU010000060.1"/>
</dbReference>
<accession>A0ABW3DB83</accession>
<dbReference type="CDD" id="cd01106">
    <property type="entry name" value="HTH_TipAL-Mta"/>
    <property type="match status" value="1"/>
</dbReference>
<keyword evidence="2" id="KW-0805">Transcription regulation</keyword>
<evidence type="ECO:0000256" key="4">
    <source>
        <dbReference type="ARBA" id="ARBA00023163"/>
    </source>
</evidence>
<evidence type="ECO:0000313" key="6">
    <source>
        <dbReference type="EMBL" id="MFD0870777.1"/>
    </source>
</evidence>
<keyword evidence="7" id="KW-1185">Reference proteome</keyword>
<gene>
    <name evidence="6" type="ORF">ACFQ03_16605</name>
</gene>
<evidence type="ECO:0000256" key="3">
    <source>
        <dbReference type="ARBA" id="ARBA00023125"/>
    </source>
</evidence>
<proteinExistence type="predicted"/>
<protein>
    <submittedName>
        <fullName evidence="6">MerR family transcriptional regulator</fullName>
    </submittedName>
</protein>
<dbReference type="Proteomes" id="UP001597120">
    <property type="component" value="Unassembled WGS sequence"/>
</dbReference>
<name>A0ABW3DB83_9BACL</name>
<dbReference type="PRINTS" id="PR00040">
    <property type="entry name" value="HTHMERR"/>
</dbReference>
<feature type="domain" description="HTH merR-type" evidence="5">
    <location>
        <begin position="1"/>
        <end position="70"/>
    </location>
</feature>
<keyword evidence="4" id="KW-0804">Transcription</keyword>
<dbReference type="InterPro" id="IPR047057">
    <property type="entry name" value="MerR_fam"/>
</dbReference>
<evidence type="ECO:0000256" key="2">
    <source>
        <dbReference type="ARBA" id="ARBA00023015"/>
    </source>
</evidence>
<dbReference type="EMBL" id="JBHTIU010000060">
    <property type="protein sequence ID" value="MFD0870777.1"/>
    <property type="molecule type" value="Genomic_DNA"/>
</dbReference>
<comment type="caution">
    <text evidence="6">The sequence shown here is derived from an EMBL/GenBank/DDBJ whole genome shotgun (WGS) entry which is preliminary data.</text>
</comment>
<dbReference type="PANTHER" id="PTHR30204:SF69">
    <property type="entry name" value="MERR-FAMILY TRANSCRIPTIONAL REGULATOR"/>
    <property type="match status" value="1"/>
</dbReference>
<dbReference type="SMART" id="SM00422">
    <property type="entry name" value="HTH_MERR"/>
    <property type="match status" value="1"/>
</dbReference>
<evidence type="ECO:0000256" key="1">
    <source>
        <dbReference type="ARBA" id="ARBA00022491"/>
    </source>
</evidence>
<evidence type="ECO:0000259" key="5">
    <source>
        <dbReference type="PROSITE" id="PS50937"/>
    </source>
</evidence>
<sequence length="260" mass="30307">MYSIGEITKMANISRRTLHYYNEIGLLQPTKVESNQYRYYDDAALMKLQKILLLKSLGLTLEQIKAVFDKMGQANSENESWIESLEEQIQWIQREKDLLDWKQYLLKTTVHAIRMSGKIEAAEIVRLIQALQARELEDGWVRPIFSQEHYTEEELEILSGLPVLGSLDPRAEHYARLISSVRENMHEPPDSPKAQQLAGQLYELALGFFQGDARLLDKYWGQLFPEEGEQSAVYGHDRELMAYIEEMIGHYLQAREEERQ</sequence>
<dbReference type="PROSITE" id="PS50937">
    <property type="entry name" value="HTH_MERR_2"/>
    <property type="match status" value="1"/>
</dbReference>
<dbReference type="InterPro" id="IPR009061">
    <property type="entry name" value="DNA-bd_dom_put_sf"/>
</dbReference>
<dbReference type="SUPFAM" id="SSF46955">
    <property type="entry name" value="Putative DNA-binding domain"/>
    <property type="match status" value="1"/>
</dbReference>
<keyword evidence="1" id="KW-0678">Repressor</keyword>
<dbReference type="PANTHER" id="PTHR30204">
    <property type="entry name" value="REDOX-CYCLING DRUG-SENSING TRANSCRIPTIONAL ACTIVATOR SOXR"/>
    <property type="match status" value="1"/>
</dbReference>
<evidence type="ECO:0000313" key="7">
    <source>
        <dbReference type="Proteomes" id="UP001597120"/>
    </source>
</evidence>
<keyword evidence="3" id="KW-0238">DNA-binding</keyword>
<organism evidence="6 7">
    <name type="scientific">Paenibacillus residui</name>
    <dbReference type="NCBI Taxonomy" id="629724"/>
    <lineage>
        <taxon>Bacteria</taxon>
        <taxon>Bacillati</taxon>
        <taxon>Bacillota</taxon>
        <taxon>Bacilli</taxon>
        <taxon>Bacillales</taxon>
        <taxon>Paenibacillaceae</taxon>
        <taxon>Paenibacillus</taxon>
    </lineage>
</organism>
<dbReference type="Gene3D" id="1.10.1660.10">
    <property type="match status" value="1"/>
</dbReference>